<sequence>MNTIRDYLQTQALALNPDSIAIARAATQAVIAHGQAHIERSILQPKHLPEDIRQPENEALLKQLYMALDSAHSQHPAQTTSLYGNHAPSQSLIRLIQHGAPVEERIPLNEEHYWQHLAARTAQSGWAQIAPSTEQWLADGELTGAHNRRSASQTSLPVSSEDGIVYGVLHLETPAPLSDEQLAHWIGVALGIHPVLSQLLPQAPSEEQ</sequence>
<organism evidence="1 2">
    <name type="scientific">Kingella bonacorsii</name>
    <dbReference type="NCBI Taxonomy" id="2796361"/>
    <lineage>
        <taxon>Bacteria</taxon>
        <taxon>Pseudomonadati</taxon>
        <taxon>Pseudomonadota</taxon>
        <taxon>Betaproteobacteria</taxon>
        <taxon>Neisseriales</taxon>
        <taxon>Neisseriaceae</taxon>
        <taxon>Kingella</taxon>
    </lineage>
</organism>
<proteinExistence type="predicted"/>
<dbReference type="EMBL" id="JAEHNZ010000002">
    <property type="protein sequence ID" value="MBK0395982.1"/>
    <property type="molecule type" value="Genomic_DNA"/>
</dbReference>
<name>A0ABS1BST5_9NEIS</name>
<accession>A0ABS1BST5</accession>
<reference evidence="1 2" key="1">
    <citation type="journal article" date="2021" name="Pathogens">
        <title>Isolation and Characterization of Kingella bonacorsii sp. nov., A Novel Kingella Species Detected in a Stable Periodontitis Subject.</title>
        <authorList>
            <person name="Antezack A."/>
            <person name="Boxberger M."/>
            <person name="Rolland C."/>
            <person name="Monnet-Corti V."/>
            <person name="La Scola B."/>
        </authorList>
    </citation>
    <scope>NUCLEOTIDE SEQUENCE [LARGE SCALE GENOMIC DNA]</scope>
    <source>
        <strain evidence="1 2">Marseille-Q4569</strain>
    </source>
</reference>
<evidence type="ECO:0000313" key="2">
    <source>
        <dbReference type="Proteomes" id="UP000614058"/>
    </source>
</evidence>
<dbReference type="RefSeq" id="WP_200522127.1">
    <property type="nucleotide sequence ID" value="NZ_JAEHNZ010000002.1"/>
</dbReference>
<dbReference type="Proteomes" id="UP000614058">
    <property type="component" value="Unassembled WGS sequence"/>
</dbReference>
<protein>
    <recommendedName>
        <fullName evidence="3">GAF domain-containing protein</fullName>
    </recommendedName>
</protein>
<keyword evidence="2" id="KW-1185">Reference proteome</keyword>
<gene>
    <name evidence="1" type="ORF">JDW22_05130</name>
</gene>
<evidence type="ECO:0000313" key="1">
    <source>
        <dbReference type="EMBL" id="MBK0395982.1"/>
    </source>
</evidence>
<comment type="caution">
    <text evidence="1">The sequence shown here is derived from an EMBL/GenBank/DDBJ whole genome shotgun (WGS) entry which is preliminary data.</text>
</comment>
<evidence type="ECO:0008006" key="3">
    <source>
        <dbReference type="Google" id="ProtNLM"/>
    </source>
</evidence>
<dbReference type="SUPFAM" id="SSF55781">
    <property type="entry name" value="GAF domain-like"/>
    <property type="match status" value="1"/>
</dbReference>